<dbReference type="GO" id="GO:0004519">
    <property type="term" value="F:endonuclease activity"/>
    <property type="evidence" value="ECO:0007669"/>
    <property type="project" value="UniProtKB-KW"/>
</dbReference>
<keyword evidence="7" id="KW-1185">Reference proteome</keyword>
<evidence type="ECO:0000256" key="3">
    <source>
        <dbReference type="ARBA" id="ARBA00022801"/>
    </source>
</evidence>
<dbReference type="AlphaFoldDB" id="A0AAJ6NV31"/>
<keyword evidence="1" id="KW-0540">Nuclease</keyword>
<dbReference type="SMART" id="SM00318">
    <property type="entry name" value="SNc"/>
    <property type="match status" value="1"/>
</dbReference>
<feature type="transmembrane region" description="Helical" evidence="4">
    <location>
        <begin position="6"/>
        <end position="27"/>
    </location>
</feature>
<dbReference type="RefSeq" id="WP_281484294.1">
    <property type="nucleotide sequence ID" value="NZ_CP124543.1"/>
</dbReference>
<dbReference type="PANTHER" id="PTHR12302:SF3">
    <property type="entry name" value="SERINE_THREONINE-PROTEIN KINASE 31"/>
    <property type="match status" value="1"/>
</dbReference>
<dbReference type="PROSITE" id="PS50830">
    <property type="entry name" value="TNASE_3"/>
    <property type="match status" value="1"/>
</dbReference>
<dbReference type="InterPro" id="IPR035437">
    <property type="entry name" value="SNase_OB-fold_sf"/>
</dbReference>
<feature type="domain" description="TNase-like" evidence="5">
    <location>
        <begin position="44"/>
        <end position="182"/>
    </location>
</feature>
<keyword evidence="2" id="KW-0255">Endonuclease</keyword>
<proteinExistence type="predicted"/>
<dbReference type="InterPro" id="IPR016071">
    <property type="entry name" value="Staphylococal_nuclease_OB-fold"/>
</dbReference>
<keyword evidence="4" id="KW-0472">Membrane</keyword>
<dbReference type="GO" id="GO:0016787">
    <property type="term" value="F:hydrolase activity"/>
    <property type="evidence" value="ECO:0007669"/>
    <property type="project" value="UniProtKB-KW"/>
</dbReference>
<dbReference type="Gene3D" id="2.40.50.90">
    <property type="match status" value="1"/>
</dbReference>
<evidence type="ECO:0000256" key="1">
    <source>
        <dbReference type="ARBA" id="ARBA00022722"/>
    </source>
</evidence>
<dbReference type="SUPFAM" id="SSF50199">
    <property type="entry name" value="Staphylococcal nuclease"/>
    <property type="match status" value="1"/>
</dbReference>
<evidence type="ECO:0000256" key="4">
    <source>
        <dbReference type="SAM" id="Phobius"/>
    </source>
</evidence>
<keyword evidence="4" id="KW-1133">Transmembrane helix</keyword>
<name>A0AAJ6NV31_9CYAN</name>
<organism evidence="6 7">
    <name type="scientific">Halotia branconii CENA392</name>
    <dbReference type="NCBI Taxonomy" id="1539056"/>
    <lineage>
        <taxon>Bacteria</taxon>
        <taxon>Bacillati</taxon>
        <taxon>Cyanobacteriota</taxon>
        <taxon>Cyanophyceae</taxon>
        <taxon>Nostocales</taxon>
        <taxon>Nodulariaceae</taxon>
        <taxon>Halotia</taxon>
    </lineage>
</organism>
<evidence type="ECO:0000256" key="2">
    <source>
        <dbReference type="ARBA" id="ARBA00022759"/>
    </source>
</evidence>
<keyword evidence="4" id="KW-0812">Transmembrane</keyword>
<dbReference type="Pfam" id="PF00565">
    <property type="entry name" value="SNase"/>
    <property type="match status" value="1"/>
</dbReference>
<sequence>MDKLIQRIQIGLGVTIILLGLIGCDVLRQAASHLRFFGISGDLVERVSDGDTLVVKDSQGNKFTVRFACMDAPEIAHSQKEKATKRASDRNQFTWGTKAQARVQQLVQQGGDRVILNITDSDRYGRKIAEIRLKNGTFVQQVLLREGLAKVYRPYLNKCPSKDLVQQAETEAKQRRLGIWSDAKFVNPWEYRSLNKVSGAKVLNQIKNN</sequence>
<dbReference type="KEGG" id="hbq:QI031_06025"/>
<reference evidence="6 7" key="1">
    <citation type="journal article" date="2023" name="Limnol Oceanogr Lett">
        <title>Environmental adaptations by the intertidal Antarctic cyanobacterium Halotia branconii CENA392 as revealed using long-read genome sequencing.</title>
        <authorList>
            <person name="Dextro R.B."/>
            <person name="Delbaje E."/>
            <person name="Freitas P.N.N."/>
            <person name="Geraldes V."/>
            <person name="Pinto E."/>
            <person name="Long P.F."/>
            <person name="Fiore M.F."/>
        </authorList>
    </citation>
    <scope>NUCLEOTIDE SEQUENCE [LARGE SCALE GENOMIC DNA]</scope>
    <source>
        <strain evidence="6 7">CENA392</strain>
    </source>
</reference>
<evidence type="ECO:0000259" key="5">
    <source>
        <dbReference type="PROSITE" id="PS50830"/>
    </source>
</evidence>
<evidence type="ECO:0000313" key="6">
    <source>
        <dbReference type="EMBL" id="WGV27051.1"/>
    </source>
</evidence>
<accession>A0AAJ6NV31</accession>
<dbReference type="PROSITE" id="PS51257">
    <property type="entry name" value="PROKAR_LIPOPROTEIN"/>
    <property type="match status" value="1"/>
</dbReference>
<keyword evidence="3" id="KW-0378">Hydrolase</keyword>
<dbReference type="EMBL" id="CP124543">
    <property type="protein sequence ID" value="WGV27051.1"/>
    <property type="molecule type" value="Genomic_DNA"/>
</dbReference>
<gene>
    <name evidence="6" type="ORF">QI031_06025</name>
</gene>
<evidence type="ECO:0000313" key="7">
    <source>
        <dbReference type="Proteomes" id="UP001223520"/>
    </source>
</evidence>
<protein>
    <submittedName>
        <fullName evidence="6">Thermonuclease family protein</fullName>
    </submittedName>
</protein>
<dbReference type="PANTHER" id="PTHR12302">
    <property type="entry name" value="EBNA2 BINDING PROTEIN P100"/>
    <property type="match status" value="1"/>
</dbReference>
<dbReference type="Proteomes" id="UP001223520">
    <property type="component" value="Chromosome"/>
</dbReference>